<dbReference type="RefSeq" id="WP_420905096.1">
    <property type="nucleotide sequence ID" value="NZ_BAAFGK010000004.1"/>
</dbReference>
<evidence type="ECO:0000313" key="3">
    <source>
        <dbReference type="Proteomes" id="UP001628193"/>
    </source>
</evidence>
<reference evidence="2 3" key="1">
    <citation type="submission" date="2024-09" db="EMBL/GenBank/DDBJ databases">
        <title>Draft genome sequence of Candidatus Magnetaquicoccaceae bacterium FCR-1.</title>
        <authorList>
            <person name="Shimoshige H."/>
            <person name="Shimamura S."/>
            <person name="Taoka A."/>
            <person name="Kobayashi H."/>
            <person name="Maekawa T."/>
        </authorList>
    </citation>
    <scope>NUCLEOTIDE SEQUENCE [LARGE SCALE GENOMIC DNA]</scope>
    <source>
        <strain evidence="2 3">FCR-1</strain>
    </source>
</reference>
<dbReference type="EMBL" id="BAAFGK010000004">
    <property type="protein sequence ID" value="GAB0057408.1"/>
    <property type="molecule type" value="Genomic_DNA"/>
</dbReference>
<keyword evidence="1" id="KW-1133">Transmembrane helix</keyword>
<name>A0ABQ0C938_9PROT</name>
<dbReference type="InterPro" id="IPR029058">
    <property type="entry name" value="AB_hydrolase_fold"/>
</dbReference>
<accession>A0ABQ0C938</accession>
<gene>
    <name evidence="2" type="ORF">SIID45300_01736</name>
</gene>
<comment type="caution">
    <text evidence="2">The sequence shown here is derived from an EMBL/GenBank/DDBJ whole genome shotgun (WGS) entry which is preliminary data.</text>
</comment>
<keyword evidence="1" id="KW-0812">Transmembrane</keyword>
<organism evidence="2 3">
    <name type="scientific">Candidatus Magnetaquiglobus chichijimensis</name>
    <dbReference type="NCBI Taxonomy" id="3141448"/>
    <lineage>
        <taxon>Bacteria</taxon>
        <taxon>Pseudomonadati</taxon>
        <taxon>Pseudomonadota</taxon>
        <taxon>Magnetococcia</taxon>
        <taxon>Magnetococcales</taxon>
        <taxon>Candidatus Magnetaquicoccaceae</taxon>
        <taxon>Candidatus Magnetaquiglobus</taxon>
    </lineage>
</organism>
<feature type="transmembrane region" description="Helical" evidence="1">
    <location>
        <begin position="112"/>
        <end position="132"/>
    </location>
</feature>
<evidence type="ECO:0000256" key="1">
    <source>
        <dbReference type="SAM" id="Phobius"/>
    </source>
</evidence>
<proteinExistence type="predicted"/>
<dbReference type="Proteomes" id="UP001628193">
    <property type="component" value="Unassembled WGS sequence"/>
</dbReference>
<evidence type="ECO:0000313" key="2">
    <source>
        <dbReference type="EMBL" id="GAB0057408.1"/>
    </source>
</evidence>
<protein>
    <submittedName>
        <fullName evidence="2">Uncharacterized protein</fullName>
    </submittedName>
</protein>
<keyword evidence="3" id="KW-1185">Reference proteome</keyword>
<dbReference type="SUPFAM" id="SSF53474">
    <property type="entry name" value="alpha/beta-Hydrolases"/>
    <property type="match status" value="1"/>
</dbReference>
<keyword evidence="1" id="KW-0472">Membrane</keyword>
<sequence>MSFSISDFAPTLAKIVVGAVPGGDLALKGVRAVMNAFGVSSPEQVNLDDLSRQLDNPEIQLKFKEAERLLNKDLLEHAREMRALGLEEYKTQTADLADVRAMIRETHDRTPAILAYASLGGYIALAAAQLFMMSHGLVPQDPNLAMLMGQMMGDVRGYVSQTLAVFCGAVPPAQTTRKAA</sequence>